<evidence type="ECO:0000313" key="9">
    <source>
        <dbReference type="Proteomes" id="UP001238450"/>
    </source>
</evidence>
<evidence type="ECO:0000256" key="3">
    <source>
        <dbReference type="ARBA" id="ARBA00022692"/>
    </source>
</evidence>
<feature type="transmembrane region" description="Helical" evidence="6">
    <location>
        <begin position="20"/>
        <end position="42"/>
    </location>
</feature>
<comment type="subcellular location">
    <subcellularLocation>
        <location evidence="1 6">Cell membrane</location>
        <topology evidence="1 6">Multi-pass membrane protein</topology>
    </subcellularLocation>
</comment>
<name>A0AAJ1WQ54_9BACL</name>
<sequence length="642" mass="73844">MNFRQFALHNTRRNARAYLAYFLCSSFSVMIFFTYAMFIFHPDIARNDLGKNTKILLQAAEFVVFGFAFLFVLYSISSFLKVRSKEFGILTILGAQKKQLNHLIFFENMIIGSISILVGIVSGILLSKLFLLLGAKVIDIKELPLYFPIEAFGLTIIAFLALFIIVSFIALWLIRSNRTLELLMGSSKPKKEPKISVPLALLSVSCMIGGLLVMYLPQFFTSTMMLSFLGLGIIGTYFFFTQFTGVIIRLLKKNRSFFWRNTHLLWISEMAYKVKDNARMFFMITIMTAMACSAIGFFVARNQEAVERFMNSPQYFDYLPDTVYGVSPPYQERDWYRDVEKMDQEFKKANVKFDKAITSQIDISFKELAPERSSVISQSEYNQEVRLMDKQEEIKQPLKPNEAIINKYYLKEKKDLKKLSLDKGNIELNIIGARGRFDIVVSDTTSQQLKKYSKSENTTVRYHVPEWDYKKNGSKSLDLLLKNSSEIEIAKNLRDLELKGDRSLNTRGLAYLRDKAESNTSLFILVFIAAIFAVSSASFIYFKLYTELKQDQRIYNGLSKIGVSAKEMNKSATIQIAILFFLPMFVATLETVIGLIVLNKHFGYKHMFVPSLIGVSAFFIAQLIFFLLVRYRYILQLKRAMV</sequence>
<keyword evidence="3 6" id="KW-0812">Transmembrane</keyword>
<dbReference type="Proteomes" id="UP001238450">
    <property type="component" value="Unassembled WGS sequence"/>
</dbReference>
<dbReference type="GO" id="GO:0005886">
    <property type="term" value="C:plasma membrane"/>
    <property type="evidence" value="ECO:0007669"/>
    <property type="project" value="UniProtKB-SubCell"/>
</dbReference>
<gene>
    <name evidence="8" type="ORF">J2Z48_001364</name>
</gene>
<keyword evidence="2 6" id="KW-1003">Cell membrane</keyword>
<protein>
    <submittedName>
        <fullName evidence="8">ABC transport system permease protein</fullName>
    </submittedName>
</protein>
<feature type="transmembrane region" description="Helical" evidence="6">
    <location>
        <begin position="522"/>
        <end position="542"/>
    </location>
</feature>
<evidence type="ECO:0000259" key="7">
    <source>
        <dbReference type="Pfam" id="PF02687"/>
    </source>
</evidence>
<reference evidence="8 9" key="1">
    <citation type="submission" date="2023-07" db="EMBL/GenBank/DDBJ databases">
        <title>Genomic Encyclopedia of Type Strains, Phase IV (KMG-IV): sequencing the most valuable type-strain genomes for metagenomic binning, comparative biology and taxonomic classification.</title>
        <authorList>
            <person name="Goeker M."/>
        </authorList>
    </citation>
    <scope>NUCLEOTIDE SEQUENCE [LARGE SCALE GENOMIC DNA]</scope>
    <source>
        <strain evidence="8 9">DSM 46876</strain>
    </source>
</reference>
<feature type="transmembrane region" description="Helical" evidence="6">
    <location>
        <begin position="280"/>
        <end position="300"/>
    </location>
</feature>
<dbReference type="Pfam" id="PF02687">
    <property type="entry name" value="FtsX"/>
    <property type="match status" value="1"/>
</dbReference>
<keyword evidence="9" id="KW-1185">Reference proteome</keyword>
<evidence type="ECO:0000256" key="6">
    <source>
        <dbReference type="PIRNR" id="PIRNR018968"/>
    </source>
</evidence>
<evidence type="ECO:0000313" key="8">
    <source>
        <dbReference type="EMBL" id="MDQ0417192.1"/>
    </source>
</evidence>
<feature type="transmembrane region" description="Helical" evidence="6">
    <location>
        <begin position="608"/>
        <end position="629"/>
    </location>
</feature>
<dbReference type="InterPro" id="IPR027022">
    <property type="entry name" value="ABC_permease_BceB-typ"/>
</dbReference>
<dbReference type="EMBL" id="JAUSUV010000005">
    <property type="protein sequence ID" value="MDQ0417192.1"/>
    <property type="molecule type" value="Genomic_DNA"/>
</dbReference>
<dbReference type="PIRSF" id="PIRSF018968">
    <property type="entry name" value="ABC_permease_BceB"/>
    <property type="match status" value="1"/>
</dbReference>
<proteinExistence type="inferred from homology"/>
<evidence type="ECO:0000256" key="1">
    <source>
        <dbReference type="ARBA" id="ARBA00004651"/>
    </source>
</evidence>
<dbReference type="PANTHER" id="PTHR46795">
    <property type="entry name" value="ABC TRANSPORTER PERMEASE-RELATED-RELATED"/>
    <property type="match status" value="1"/>
</dbReference>
<feature type="transmembrane region" description="Helical" evidence="6">
    <location>
        <begin position="195"/>
        <end position="216"/>
    </location>
</feature>
<dbReference type="InterPro" id="IPR003838">
    <property type="entry name" value="ABC3_permease_C"/>
</dbReference>
<feature type="transmembrane region" description="Helical" evidence="6">
    <location>
        <begin position="576"/>
        <end position="596"/>
    </location>
</feature>
<keyword evidence="5 6" id="KW-0472">Membrane</keyword>
<feature type="domain" description="ABC3 transporter permease C-terminal" evidence="7">
    <location>
        <begin position="62"/>
        <end position="176"/>
    </location>
</feature>
<feature type="transmembrane region" description="Helical" evidence="6">
    <location>
        <begin position="151"/>
        <end position="174"/>
    </location>
</feature>
<evidence type="ECO:0000256" key="5">
    <source>
        <dbReference type="ARBA" id="ARBA00023136"/>
    </source>
</evidence>
<dbReference type="RefSeq" id="WP_307252051.1">
    <property type="nucleotide sequence ID" value="NZ_JAUSUV010000005.1"/>
</dbReference>
<dbReference type="AlphaFoldDB" id="A0AAJ1WQ54"/>
<evidence type="ECO:0000256" key="2">
    <source>
        <dbReference type="ARBA" id="ARBA00022475"/>
    </source>
</evidence>
<feature type="transmembrane region" description="Helical" evidence="6">
    <location>
        <begin position="62"/>
        <end position="82"/>
    </location>
</feature>
<comment type="similarity">
    <text evidence="6">Belongs to the ABC-4 integral membrane protein family.</text>
</comment>
<evidence type="ECO:0000256" key="4">
    <source>
        <dbReference type="ARBA" id="ARBA00022989"/>
    </source>
</evidence>
<comment type="caution">
    <text evidence="8">The sequence shown here is derived from an EMBL/GenBank/DDBJ whole genome shotgun (WGS) entry which is preliminary data.</text>
</comment>
<feature type="transmembrane region" description="Helical" evidence="6">
    <location>
        <begin position="228"/>
        <end position="251"/>
    </location>
</feature>
<accession>A0AAJ1WQ54</accession>
<keyword evidence="4 6" id="KW-1133">Transmembrane helix</keyword>
<feature type="transmembrane region" description="Helical" evidence="6">
    <location>
        <begin position="103"/>
        <end position="131"/>
    </location>
</feature>
<organism evidence="8 9">
    <name type="scientific">Croceifilum oryzae</name>
    <dbReference type="NCBI Taxonomy" id="1553429"/>
    <lineage>
        <taxon>Bacteria</taxon>
        <taxon>Bacillati</taxon>
        <taxon>Bacillota</taxon>
        <taxon>Bacilli</taxon>
        <taxon>Bacillales</taxon>
        <taxon>Thermoactinomycetaceae</taxon>
        <taxon>Croceifilum</taxon>
    </lineage>
</organism>
<dbReference type="PANTHER" id="PTHR46795:SF1">
    <property type="entry name" value="ABC TRANSPORTER PERMEASE PROTEIN"/>
    <property type="match status" value="1"/>
</dbReference>
<keyword evidence="6" id="KW-0813">Transport</keyword>
<dbReference type="InterPro" id="IPR052536">
    <property type="entry name" value="ABC-4_Integral_Memb_Prot"/>
</dbReference>
<dbReference type="GO" id="GO:0055085">
    <property type="term" value="P:transmembrane transport"/>
    <property type="evidence" value="ECO:0007669"/>
    <property type="project" value="UniProtKB-UniRule"/>
</dbReference>